<evidence type="ECO:0000256" key="8">
    <source>
        <dbReference type="RuleBase" id="RU003953"/>
    </source>
</evidence>
<evidence type="ECO:0000256" key="1">
    <source>
        <dbReference type="ARBA" id="ARBA00022664"/>
    </source>
</evidence>
<dbReference type="CDD" id="cd05398">
    <property type="entry name" value="NT_ClassII-CCAase"/>
    <property type="match status" value="1"/>
</dbReference>
<evidence type="ECO:0000256" key="2">
    <source>
        <dbReference type="ARBA" id="ARBA00022679"/>
    </source>
</evidence>
<proteinExistence type="inferred from homology"/>
<keyword evidence="4 7" id="KW-0067">ATP-binding</keyword>
<keyword evidence="5 7" id="KW-0694">RNA-binding</keyword>
<keyword evidence="1 7" id="KW-0507">mRNA processing</keyword>
<dbReference type="InterPro" id="IPR052191">
    <property type="entry name" value="tRNA_ntf/polyA_polymerase_I"/>
</dbReference>
<feature type="domain" description="Poly A polymerase head" evidence="10">
    <location>
        <begin position="55"/>
        <end position="177"/>
    </location>
</feature>
<dbReference type="GO" id="GO:1990817">
    <property type="term" value="F:poly(A) RNA polymerase activity"/>
    <property type="evidence" value="ECO:0007669"/>
    <property type="project" value="UniProtKB-UniRule"/>
</dbReference>
<dbReference type="Pfam" id="PF01743">
    <property type="entry name" value="PolyA_pol"/>
    <property type="match status" value="1"/>
</dbReference>
<evidence type="ECO:0000256" key="7">
    <source>
        <dbReference type="HAMAP-Rule" id="MF_00957"/>
    </source>
</evidence>
<reference evidence="14 16" key="2">
    <citation type="submission" date="2022-03" db="EMBL/GenBank/DDBJ databases">
        <title>Genome sequencing of Neisseria macacae.</title>
        <authorList>
            <person name="Baek M.-G."/>
        </authorList>
    </citation>
    <scope>NUCLEOTIDE SEQUENCE [LARGE SCALE GENOMIC DNA]</scope>
    <source>
        <strain evidence="14 16">ATCC 33926</strain>
    </source>
</reference>
<comment type="function">
    <text evidence="7">Adds poly(A) tail to the 3' end of many RNAs, which usually targets these RNAs for decay. Plays a significant role in the global control of gene expression, through influencing the rate of transcript degradation, and in the general RNA quality control.</text>
</comment>
<keyword evidence="13" id="KW-0548">Nucleotidyltransferase</keyword>
<evidence type="ECO:0000256" key="4">
    <source>
        <dbReference type="ARBA" id="ARBA00022840"/>
    </source>
</evidence>
<evidence type="ECO:0000256" key="6">
    <source>
        <dbReference type="ARBA" id="ARBA00023163"/>
    </source>
</evidence>
<gene>
    <name evidence="7 13" type="primary">pcnB</name>
    <name evidence="13" type="ORF">HMPREF9418_1377</name>
    <name evidence="14" type="ORF">MON40_08170</name>
</gene>
<dbReference type="Gene3D" id="3.30.460.10">
    <property type="entry name" value="Beta Polymerase, domain 2"/>
    <property type="match status" value="1"/>
</dbReference>
<dbReference type="AlphaFoldDB" id="A0AA36UK94"/>
<evidence type="ECO:0000313" key="13">
    <source>
        <dbReference type="EMBL" id="EGQ77040.1"/>
    </source>
</evidence>
<dbReference type="PANTHER" id="PTHR43051">
    <property type="entry name" value="POLYNUCLEOTIDE ADENYLYLTRANSFERASE FAMILY PROTEIN"/>
    <property type="match status" value="1"/>
</dbReference>
<dbReference type="Proteomes" id="UP000829455">
    <property type="component" value="Chromosome"/>
</dbReference>
<dbReference type="RefSeq" id="WP_003764158.1">
    <property type="nucleotide sequence ID" value="NZ_CP094241.1"/>
</dbReference>
<evidence type="ECO:0000259" key="12">
    <source>
        <dbReference type="Pfam" id="PF12627"/>
    </source>
</evidence>
<feature type="active site" evidence="7">
    <location>
        <position position="147"/>
    </location>
</feature>
<dbReference type="GO" id="GO:0003723">
    <property type="term" value="F:RNA binding"/>
    <property type="evidence" value="ECO:0007669"/>
    <property type="project" value="UniProtKB-UniRule"/>
</dbReference>
<dbReference type="InterPro" id="IPR002646">
    <property type="entry name" value="PolA_pol_head_dom"/>
</dbReference>
<dbReference type="GO" id="GO:0043633">
    <property type="term" value="P:polyadenylation-dependent RNA catabolic process"/>
    <property type="evidence" value="ECO:0007669"/>
    <property type="project" value="InterPro"/>
</dbReference>
<protein>
    <recommendedName>
        <fullName evidence="7">Poly(A) polymerase I</fullName>
        <shortName evidence="7">PAP I</shortName>
        <ecNumber evidence="7">2.7.7.19</ecNumber>
    </recommendedName>
</protein>
<dbReference type="InterPro" id="IPR043519">
    <property type="entry name" value="NT_sf"/>
</dbReference>
<dbReference type="EMBL" id="CP094241">
    <property type="protein sequence ID" value="UNV84000.1"/>
    <property type="molecule type" value="Genomic_DNA"/>
</dbReference>
<dbReference type="SUPFAM" id="SSF81301">
    <property type="entry name" value="Nucleotidyltransferase"/>
    <property type="match status" value="1"/>
</dbReference>
<dbReference type="Pfam" id="PF12627">
    <property type="entry name" value="PolyA_pol_RNAbd"/>
    <property type="match status" value="1"/>
</dbReference>
<organism evidence="13 15">
    <name type="scientific">Neisseria macacae ATCC 33926</name>
    <dbReference type="NCBI Taxonomy" id="997348"/>
    <lineage>
        <taxon>Bacteria</taxon>
        <taxon>Pseudomonadati</taxon>
        <taxon>Pseudomonadota</taxon>
        <taxon>Betaproteobacteria</taxon>
        <taxon>Neisseriales</taxon>
        <taxon>Neisseriaceae</taxon>
        <taxon>Neisseria</taxon>
    </lineage>
</organism>
<feature type="compositionally biased region" description="Basic residues" evidence="9">
    <location>
        <begin position="438"/>
        <end position="448"/>
    </location>
</feature>
<dbReference type="EMBL" id="AFQE01000064">
    <property type="protein sequence ID" value="EGQ77040.1"/>
    <property type="molecule type" value="Genomic_DNA"/>
</dbReference>
<dbReference type="EC" id="2.7.7.19" evidence="7"/>
<evidence type="ECO:0000259" key="10">
    <source>
        <dbReference type="Pfam" id="PF01743"/>
    </source>
</evidence>
<dbReference type="Gene3D" id="1.10.3090.10">
    <property type="entry name" value="cca-adding enzyme, domain 2"/>
    <property type="match status" value="1"/>
</dbReference>
<feature type="domain" description="Polymerase A arginine-rich C-terminal" evidence="11">
    <location>
        <begin position="320"/>
        <end position="446"/>
    </location>
</feature>
<keyword evidence="6 7" id="KW-0804">Transcription</keyword>
<dbReference type="PANTHER" id="PTHR43051:SF1">
    <property type="entry name" value="POLYNUCLEOTIDE ADENYLYLTRANSFERASE FAMILY PROTEIN"/>
    <property type="match status" value="1"/>
</dbReference>
<dbReference type="SUPFAM" id="SSF81891">
    <property type="entry name" value="Poly A polymerase C-terminal region-like"/>
    <property type="match status" value="1"/>
</dbReference>
<evidence type="ECO:0000313" key="16">
    <source>
        <dbReference type="Proteomes" id="UP000829455"/>
    </source>
</evidence>
<keyword evidence="16" id="KW-1185">Reference proteome</keyword>
<dbReference type="InterPro" id="IPR025866">
    <property type="entry name" value="PolyA_pol_arg_C_dom"/>
</dbReference>
<evidence type="ECO:0000313" key="15">
    <source>
        <dbReference type="Proteomes" id="UP000004982"/>
    </source>
</evidence>
<dbReference type="InterPro" id="IPR032828">
    <property type="entry name" value="PolyA_RNA-bd"/>
</dbReference>
<dbReference type="Proteomes" id="UP000004982">
    <property type="component" value="Unassembled WGS sequence"/>
</dbReference>
<dbReference type="GO" id="GO:0005524">
    <property type="term" value="F:ATP binding"/>
    <property type="evidence" value="ECO:0007669"/>
    <property type="project" value="UniProtKB-UniRule"/>
</dbReference>
<dbReference type="HAMAP" id="MF_00957">
    <property type="entry name" value="PolyA_pol"/>
    <property type="match status" value="1"/>
</dbReference>
<reference evidence="13 15" key="1">
    <citation type="submission" date="2011-05" db="EMBL/GenBank/DDBJ databases">
        <authorList>
            <person name="Muzny D."/>
            <person name="Qin X."/>
            <person name="Deng J."/>
            <person name="Jiang H."/>
            <person name="Liu Y."/>
            <person name="Qu J."/>
            <person name="Song X.-Z."/>
            <person name="Zhang L."/>
            <person name="Thornton R."/>
            <person name="Coyle M."/>
            <person name="Francisco L."/>
            <person name="Jackson L."/>
            <person name="Javaid M."/>
            <person name="Korchina V."/>
            <person name="Kovar C."/>
            <person name="Mata R."/>
            <person name="Mathew T."/>
            <person name="Ngo R."/>
            <person name="Nguyen L."/>
            <person name="Nguyen N."/>
            <person name="Okwuonu G."/>
            <person name="Ongeri F."/>
            <person name="Pham C."/>
            <person name="Simmons D."/>
            <person name="Wilczek-Boney K."/>
            <person name="Hale W."/>
            <person name="Jakkamsetti A."/>
            <person name="Pham P."/>
            <person name="Ruth R."/>
            <person name="San Lucas F."/>
            <person name="Warren J."/>
            <person name="Zhang J."/>
            <person name="Zhao Z."/>
            <person name="Zhou C."/>
            <person name="Zhu D."/>
            <person name="Lee S."/>
            <person name="Bess C."/>
            <person name="Blankenburg K."/>
            <person name="Forbes L."/>
            <person name="Fu Q."/>
            <person name="Gubbala S."/>
            <person name="Hirani K."/>
            <person name="Jayaseelan J.C."/>
            <person name="Lara F."/>
            <person name="Munidasa M."/>
            <person name="Palculict T."/>
            <person name="Patil S."/>
            <person name="Pu L.-L."/>
            <person name="Saada N."/>
            <person name="Tang L."/>
            <person name="Weissenberger G."/>
            <person name="Zhu Y."/>
            <person name="Hemphill L."/>
            <person name="Shang Y."/>
            <person name="Youmans B."/>
            <person name="Ayvaz T."/>
            <person name="Ross M."/>
            <person name="Santibanez J."/>
            <person name="Aqrawi P."/>
            <person name="Gross S."/>
            <person name="Joshi V."/>
            <person name="Fowler G."/>
            <person name="Nazareth L."/>
            <person name="Reid J."/>
            <person name="Worley K."/>
            <person name="Petrosino J."/>
            <person name="Highlander S."/>
            <person name="Gibbs R."/>
        </authorList>
    </citation>
    <scope>NUCLEOTIDE SEQUENCE [LARGE SCALE GENOMIC DNA]</scope>
    <source>
        <strain evidence="13 15">ATCC 33926</strain>
    </source>
</reference>
<dbReference type="InterPro" id="IPR010206">
    <property type="entry name" value="PolA_pol_I"/>
</dbReference>
<feature type="domain" description="tRNA nucleotidyltransferase/poly(A) polymerase RNA and SrmB- binding" evidence="12">
    <location>
        <begin position="205"/>
        <end position="265"/>
    </location>
</feature>
<evidence type="ECO:0000256" key="3">
    <source>
        <dbReference type="ARBA" id="ARBA00022741"/>
    </source>
</evidence>
<keyword evidence="3 7" id="KW-0547">Nucleotide-binding</keyword>
<dbReference type="GO" id="GO:0006397">
    <property type="term" value="P:mRNA processing"/>
    <property type="evidence" value="ECO:0007669"/>
    <property type="project" value="UniProtKB-KW"/>
</dbReference>
<feature type="region of interest" description="Disordered" evidence="9">
    <location>
        <begin position="416"/>
        <end position="456"/>
    </location>
</feature>
<evidence type="ECO:0000259" key="11">
    <source>
        <dbReference type="Pfam" id="PF12626"/>
    </source>
</evidence>
<evidence type="ECO:0000313" key="14">
    <source>
        <dbReference type="EMBL" id="UNV84000.1"/>
    </source>
</evidence>
<keyword evidence="2 7" id="KW-0808">Transferase</keyword>
<feature type="active site" evidence="7">
    <location>
        <position position="73"/>
    </location>
</feature>
<comment type="catalytic activity">
    <reaction evidence="7">
        <text>RNA(n) + ATP = RNA(n)-3'-adenine ribonucleotide + diphosphate</text>
        <dbReference type="Rhea" id="RHEA:11332"/>
        <dbReference type="Rhea" id="RHEA-COMP:14527"/>
        <dbReference type="Rhea" id="RHEA-COMP:17347"/>
        <dbReference type="ChEBI" id="CHEBI:30616"/>
        <dbReference type="ChEBI" id="CHEBI:33019"/>
        <dbReference type="ChEBI" id="CHEBI:140395"/>
        <dbReference type="ChEBI" id="CHEBI:173115"/>
        <dbReference type="EC" id="2.7.7.19"/>
    </reaction>
</comment>
<dbReference type="NCBIfam" id="TIGR01942">
    <property type="entry name" value="pcnB"/>
    <property type="match status" value="1"/>
</dbReference>
<evidence type="ECO:0000256" key="5">
    <source>
        <dbReference type="ARBA" id="ARBA00022884"/>
    </source>
</evidence>
<comment type="similarity">
    <text evidence="7 8">Belongs to the tRNA nucleotidyltransferase/poly(A) polymerase family.</text>
</comment>
<accession>A0AA36UK94</accession>
<feature type="active site" evidence="7">
    <location>
        <position position="75"/>
    </location>
</feature>
<dbReference type="Pfam" id="PF12626">
    <property type="entry name" value="PolyA_pol_arg_C"/>
    <property type="match status" value="1"/>
</dbReference>
<sequence length="456" mass="51948">MLKKWLHKVLPGKQPKQVPVAKEILPFDRHHISADMLSFAAEKVVRRLHDEGFQAYVVGGAVRDLLLGVEPKDFDIATDATPEQVHKIFRRSRIIGRRFQIVHVMVGPETIEVTTFRGGGKVQQNAHGRIMKDNTYGSMEEDAMRRDFTCNALYYDPIKEEIIDFHHGVGDIADRKLVMIGNAAERYQEDPVRILRAVRLSGKLGFDVEENTAAPIPEQAGRLKHEPVARLFDEIMKLLFSGYARECLKRLNSLGVSDDVHPLLTALKSAAKPENRIISLALKNTDERLRADKSVSVGFVLAAVLWPVLNRHWQDNIKRGQKPAHALSEAMNTMRETVEKGWGVPQRFAATMREIWQLQPQFDYTRGARPHKMLAQARFRAAYDFLVLRGEVGEVERDLVEWWTKFQHADAEARAEMTLATQQRRQHGQGDGADGKPNRKRRRSRKKKPAADKPES</sequence>
<name>A0AA36UK94_9NEIS</name>
<evidence type="ECO:0000256" key="9">
    <source>
        <dbReference type="SAM" id="MobiDB-lite"/>
    </source>
</evidence>